<proteinExistence type="predicted"/>
<keyword evidence="2" id="KW-1185">Reference proteome</keyword>
<organism evidence="2 3">
    <name type="scientific">Steinernema glaseri</name>
    <dbReference type="NCBI Taxonomy" id="37863"/>
    <lineage>
        <taxon>Eukaryota</taxon>
        <taxon>Metazoa</taxon>
        <taxon>Ecdysozoa</taxon>
        <taxon>Nematoda</taxon>
        <taxon>Chromadorea</taxon>
        <taxon>Rhabditida</taxon>
        <taxon>Tylenchina</taxon>
        <taxon>Panagrolaimomorpha</taxon>
        <taxon>Strongyloidoidea</taxon>
        <taxon>Steinernematidae</taxon>
        <taxon>Steinernema</taxon>
    </lineage>
</organism>
<evidence type="ECO:0000313" key="3">
    <source>
        <dbReference type="WBParaSite" id="L893_g20111.t1"/>
    </source>
</evidence>
<evidence type="ECO:0000313" key="2">
    <source>
        <dbReference type="Proteomes" id="UP000095287"/>
    </source>
</evidence>
<reference evidence="3" key="1">
    <citation type="submission" date="2016-11" db="UniProtKB">
        <authorList>
            <consortium name="WormBaseParasite"/>
        </authorList>
    </citation>
    <scope>IDENTIFICATION</scope>
</reference>
<sequence length="167" mass="18299">MTLQPSYSCSFISPENRRAPLSVTSNPAFTRSPSPPVPDHSQSNNNNNTTNNTNNNNDFATHNNNNSNNNNNNHDEARPHSPPPSLGTPSNRGENLPNGRLGTDQSRLCSPQYGYRKPTHFLFPPYQVSLPSHSGYPGHTHTSLPSAMVSSSVGEHEYSKIGRTFLS</sequence>
<dbReference type="Proteomes" id="UP000095287">
    <property type="component" value="Unplaced"/>
</dbReference>
<feature type="compositionally biased region" description="Polar residues" evidence="1">
    <location>
        <begin position="22"/>
        <end position="32"/>
    </location>
</feature>
<accession>A0A1I7YVG6</accession>
<name>A0A1I7YVG6_9BILA</name>
<dbReference type="WBParaSite" id="L893_g20111.t1">
    <property type="protein sequence ID" value="L893_g20111.t1"/>
    <property type="gene ID" value="L893_g20111"/>
</dbReference>
<dbReference type="AlphaFoldDB" id="A0A1I7YVG6"/>
<protein>
    <submittedName>
        <fullName evidence="3">GATA zinc finger domain-containing protein 14-like</fullName>
    </submittedName>
</protein>
<evidence type="ECO:0000256" key="1">
    <source>
        <dbReference type="SAM" id="MobiDB-lite"/>
    </source>
</evidence>
<feature type="compositionally biased region" description="Polar residues" evidence="1">
    <location>
        <begin position="1"/>
        <end position="13"/>
    </location>
</feature>
<feature type="region of interest" description="Disordered" evidence="1">
    <location>
        <begin position="1"/>
        <end position="110"/>
    </location>
</feature>
<feature type="compositionally biased region" description="Low complexity" evidence="1">
    <location>
        <begin position="44"/>
        <end position="72"/>
    </location>
</feature>